<gene>
    <name evidence="2" type="ORF">PISMIDRAFT_690662</name>
</gene>
<dbReference type="STRING" id="765257.A0A0C9XFI0"/>
<evidence type="ECO:0000313" key="2">
    <source>
        <dbReference type="EMBL" id="KIK11000.1"/>
    </source>
</evidence>
<accession>A0A0C9XFI0</accession>
<reference evidence="2 3" key="1">
    <citation type="submission" date="2014-04" db="EMBL/GenBank/DDBJ databases">
        <authorList>
            <consortium name="DOE Joint Genome Institute"/>
            <person name="Kuo A."/>
            <person name="Kohler A."/>
            <person name="Costa M.D."/>
            <person name="Nagy L.G."/>
            <person name="Floudas D."/>
            <person name="Copeland A."/>
            <person name="Barry K.W."/>
            <person name="Cichocki N."/>
            <person name="Veneault-Fourrey C."/>
            <person name="LaButti K."/>
            <person name="Lindquist E.A."/>
            <person name="Lipzen A."/>
            <person name="Lundell T."/>
            <person name="Morin E."/>
            <person name="Murat C."/>
            <person name="Sun H."/>
            <person name="Tunlid A."/>
            <person name="Henrissat B."/>
            <person name="Grigoriev I.V."/>
            <person name="Hibbett D.S."/>
            <person name="Martin F."/>
            <person name="Nordberg H.P."/>
            <person name="Cantor M.N."/>
            <person name="Hua S.X."/>
        </authorList>
    </citation>
    <scope>NUCLEOTIDE SEQUENCE [LARGE SCALE GENOMIC DNA]</scope>
    <source>
        <strain evidence="2 3">441</strain>
    </source>
</reference>
<feature type="domain" description="DUF7330" evidence="1">
    <location>
        <begin position="49"/>
        <end position="119"/>
    </location>
</feature>
<organism evidence="2 3">
    <name type="scientific">Pisolithus microcarpus 441</name>
    <dbReference type="NCBI Taxonomy" id="765257"/>
    <lineage>
        <taxon>Eukaryota</taxon>
        <taxon>Fungi</taxon>
        <taxon>Dikarya</taxon>
        <taxon>Basidiomycota</taxon>
        <taxon>Agaricomycotina</taxon>
        <taxon>Agaricomycetes</taxon>
        <taxon>Agaricomycetidae</taxon>
        <taxon>Boletales</taxon>
        <taxon>Sclerodermatineae</taxon>
        <taxon>Pisolithaceae</taxon>
        <taxon>Pisolithus</taxon>
    </lineage>
</organism>
<proteinExistence type="predicted"/>
<dbReference type="EMBL" id="KN834331">
    <property type="protein sequence ID" value="KIK11000.1"/>
    <property type="molecule type" value="Genomic_DNA"/>
</dbReference>
<feature type="non-terminal residue" evidence="2">
    <location>
        <position position="1"/>
    </location>
</feature>
<name>A0A0C9XFI0_9AGAM</name>
<keyword evidence="3" id="KW-1185">Reference proteome</keyword>
<dbReference type="Proteomes" id="UP000054018">
    <property type="component" value="Unassembled WGS sequence"/>
</dbReference>
<dbReference type="HOGENOM" id="CLU_064766_0_0_1"/>
<reference evidence="3" key="2">
    <citation type="submission" date="2015-01" db="EMBL/GenBank/DDBJ databases">
        <title>Evolutionary Origins and Diversification of the Mycorrhizal Mutualists.</title>
        <authorList>
            <consortium name="DOE Joint Genome Institute"/>
            <consortium name="Mycorrhizal Genomics Consortium"/>
            <person name="Kohler A."/>
            <person name="Kuo A."/>
            <person name="Nagy L.G."/>
            <person name="Floudas D."/>
            <person name="Copeland A."/>
            <person name="Barry K.W."/>
            <person name="Cichocki N."/>
            <person name="Veneault-Fourrey C."/>
            <person name="LaButti K."/>
            <person name="Lindquist E.A."/>
            <person name="Lipzen A."/>
            <person name="Lundell T."/>
            <person name="Morin E."/>
            <person name="Murat C."/>
            <person name="Riley R."/>
            <person name="Ohm R."/>
            <person name="Sun H."/>
            <person name="Tunlid A."/>
            <person name="Henrissat B."/>
            <person name="Grigoriev I.V."/>
            <person name="Hibbett D.S."/>
            <person name="Martin F."/>
        </authorList>
    </citation>
    <scope>NUCLEOTIDE SEQUENCE [LARGE SCALE GENOMIC DNA]</scope>
    <source>
        <strain evidence="3">441</strain>
    </source>
</reference>
<evidence type="ECO:0000259" key="1">
    <source>
        <dbReference type="Pfam" id="PF24016"/>
    </source>
</evidence>
<evidence type="ECO:0000313" key="3">
    <source>
        <dbReference type="Proteomes" id="UP000054018"/>
    </source>
</evidence>
<sequence>MTSSCSISAESSSSLFGKFGLLRHEPQGTHKIHYKESCDWDFVLETPRSIDISLAIPHYRARHQPIDQRLRLFVAGECSPIKLKICRPVPCSKFYLEVQATASNVTIWLPSDFRGHISHLGKASFSAGFINRMMANIRLNEKGDGKWTGDEVFVQTEGTVTFRMWDVHTNAP</sequence>
<dbReference type="Pfam" id="PF24016">
    <property type="entry name" value="DUF7330"/>
    <property type="match status" value="1"/>
</dbReference>
<dbReference type="OrthoDB" id="3177929at2759"/>
<protein>
    <recommendedName>
        <fullName evidence="1">DUF7330 domain-containing protein</fullName>
    </recommendedName>
</protein>
<dbReference type="AlphaFoldDB" id="A0A0C9XFI0"/>
<dbReference type="InterPro" id="IPR055754">
    <property type="entry name" value="DUF7330"/>
</dbReference>